<feature type="domain" description="CarD-like/TRCF RNAP-interacting" evidence="1">
    <location>
        <begin position="1"/>
        <end position="106"/>
    </location>
</feature>
<accession>A0A8J6TCG8</accession>
<dbReference type="Pfam" id="PF02559">
    <property type="entry name" value="CarD_TRCF_RID"/>
    <property type="match status" value="1"/>
</dbReference>
<evidence type="ECO:0000313" key="3">
    <source>
        <dbReference type="Proteomes" id="UP000614424"/>
    </source>
</evidence>
<reference evidence="2 3" key="1">
    <citation type="submission" date="2020-08" db="EMBL/GenBank/DDBJ databases">
        <title>Bridging the membrane lipid divide: bacteria of the FCB group superphylum have the potential to synthesize archaeal ether lipids.</title>
        <authorList>
            <person name="Villanueva L."/>
            <person name="Von Meijenfeldt F.A.B."/>
            <person name="Westbye A.B."/>
            <person name="Yadav S."/>
            <person name="Hopmans E.C."/>
            <person name="Dutilh B.E."/>
            <person name="Sinninghe Damste J.S."/>
        </authorList>
    </citation>
    <scope>NUCLEOTIDE SEQUENCE [LARGE SCALE GENOMIC DNA]</scope>
    <source>
        <strain evidence="2">NIOZ-UU47</strain>
    </source>
</reference>
<dbReference type="Gene3D" id="2.40.10.170">
    <property type="match status" value="1"/>
</dbReference>
<dbReference type="InterPro" id="IPR052531">
    <property type="entry name" value="CarD-like_regulator"/>
</dbReference>
<proteinExistence type="predicted"/>
<protein>
    <submittedName>
        <fullName evidence="2">CarD family transcriptional regulator</fullName>
    </submittedName>
</protein>
<evidence type="ECO:0000259" key="1">
    <source>
        <dbReference type="SMART" id="SM01058"/>
    </source>
</evidence>
<dbReference type="Pfam" id="PF21095">
    <property type="entry name" value="CarD_C"/>
    <property type="match status" value="1"/>
</dbReference>
<dbReference type="Gene3D" id="1.20.58.1290">
    <property type="entry name" value="CarD-like, C-terminal domain"/>
    <property type="match status" value="1"/>
</dbReference>
<dbReference type="PANTHER" id="PTHR38447">
    <property type="entry name" value="TRANSCRIPTION FACTOR YDEB-RELATED"/>
    <property type="match status" value="1"/>
</dbReference>
<dbReference type="GO" id="GO:0009303">
    <property type="term" value="P:rRNA transcription"/>
    <property type="evidence" value="ECO:0007669"/>
    <property type="project" value="TreeGrafter"/>
</dbReference>
<dbReference type="EMBL" id="JACNJZ010000096">
    <property type="protein sequence ID" value="MBC8317661.1"/>
    <property type="molecule type" value="Genomic_DNA"/>
</dbReference>
<organism evidence="2 3">
    <name type="scientific">Candidatus Desulfobia pelagia</name>
    <dbReference type="NCBI Taxonomy" id="2841692"/>
    <lineage>
        <taxon>Bacteria</taxon>
        <taxon>Pseudomonadati</taxon>
        <taxon>Thermodesulfobacteriota</taxon>
        <taxon>Desulfobulbia</taxon>
        <taxon>Desulfobulbales</taxon>
        <taxon>Desulfobulbaceae</taxon>
        <taxon>Candidatus Desulfobia</taxon>
    </lineage>
</organism>
<dbReference type="AlphaFoldDB" id="A0A8J6TCG8"/>
<dbReference type="SUPFAM" id="SSF141259">
    <property type="entry name" value="CarD-like"/>
    <property type="match status" value="1"/>
</dbReference>
<sequence>MAVYPAHGVGEIKNIESRKVGGFEQSFYVMHILDSNMTVMVPTASCNTVGLRGIIASDQVGRVFDILKERDIEIEARPWNQRYRKYMEKIKSGSLFEIAGVLRDLYLLREDKDLSFGERKMMDTAKNLLMTEIALANEMKEEQVEKDIDKVFA</sequence>
<dbReference type="PANTHER" id="PTHR38447:SF1">
    <property type="entry name" value="RNA POLYMERASE-BINDING TRANSCRIPTION FACTOR CARD"/>
    <property type="match status" value="1"/>
</dbReference>
<name>A0A8J6TCG8_9BACT</name>
<dbReference type="InterPro" id="IPR048792">
    <property type="entry name" value="CarD_C"/>
</dbReference>
<dbReference type="InterPro" id="IPR042215">
    <property type="entry name" value="CarD-like_C"/>
</dbReference>
<evidence type="ECO:0000313" key="2">
    <source>
        <dbReference type="EMBL" id="MBC8317661.1"/>
    </source>
</evidence>
<dbReference type="SMART" id="SM01058">
    <property type="entry name" value="CarD_TRCF"/>
    <property type="match status" value="1"/>
</dbReference>
<comment type="caution">
    <text evidence="2">The sequence shown here is derived from an EMBL/GenBank/DDBJ whole genome shotgun (WGS) entry which is preliminary data.</text>
</comment>
<dbReference type="InterPro" id="IPR036101">
    <property type="entry name" value="CarD-like/TRCF_RID_sf"/>
</dbReference>
<dbReference type="Proteomes" id="UP000614424">
    <property type="component" value="Unassembled WGS sequence"/>
</dbReference>
<dbReference type="InterPro" id="IPR003711">
    <property type="entry name" value="CarD-like/TRCF_RID"/>
</dbReference>
<gene>
    <name evidence="2" type="ORF">H8E41_07115</name>
</gene>